<dbReference type="Gene3D" id="3.30.450.20">
    <property type="entry name" value="PAS domain"/>
    <property type="match status" value="1"/>
</dbReference>
<feature type="compositionally biased region" description="Low complexity" evidence="2">
    <location>
        <begin position="290"/>
        <end position="313"/>
    </location>
</feature>
<dbReference type="InterPro" id="IPR003661">
    <property type="entry name" value="HisK_dim/P_dom"/>
</dbReference>
<dbReference type="InterPro" id="IPR035965">
    <property type="entry name" value="PAS-like_dom_sf"/>
</dbReference>
<feature type="domain" description="PAC" evidence="4">
    <location>
        <begin position="457"/>
        <end position="509"/>
    </location>
</feature>
<keyword evidence="1" id="KW-0597">Phosphoprotein</keyword>
<dbReference type="InterPro" id="IPR000014">
    <property type="entry name" value="PAS"/>
</dbReference>
<dbReference type="OrthoDB" id="60033at2759"/>
<dbReference type="InterPro" id="IPR005467">
    <property type="entry name" value="His_kinase_dom"/>
</dbReference>
<dbReference type="InterPro" id="IPR001610">
    <property type="entry name" value="PAC"/>
</dbReference>
<feature type="domain" description="Histidine kinase" evidence="3">
    <location>
        <begin position="517"/>
        <end position="690"/>
    </location>
</feature>
<dbReference type="CDD" id="cd00130">
    <property type="entry name" value="PAS"/>
    <property type="match status" value="1"/>
</dbReference>
<feature type="region of interest" description="Disordered" evidence="2">
    <location>
        <begin position="102"/>
        <end position="131"/>
    </location>
</feature>
<gene>
    <name evidence="5" type="primary">NIK1_3</name>
    <name evidence="5" type="ORF">BGW38_003938</name>
</gene>
<evidence type="ECO:0000313" key="6">
    <source>
        <dbReference type="Proteomes" id="UP000780801"/>
    </source>
</evidence>
<feature type="compositionally biased region" description="Low complexity" evidence="2">
    <location>
        <begin position="996"/>
        <end position="1079"/>
    </location>
</feature>
<dbReference type="Proteomes" id="UP000780801">
    <property type="component" value="Unassembled WGS sequence"/>
</dbReference>
<dbReference type="SMART" id="SM00086">
    <property type="entry name" value="PAC"/>
    <property type="match status" value="1"/>
</dbReference>
<name>A0A9P6KCH9_9FUNG</name>
<dbReference type="SUPFAM" id="SSF47384">
    <property type="entry name" value="Homodimeric domain of signal transducing histidine kinase"/>
    <property type="match status" value="1"/>
</dbReference>
<protein>
    <submittedName>
        <fullName evidence="5">Histidine kinase osmosensor</fullName>
    </submittedName>
</protein>
<feature type="region of interest" description="Disordered" evidence="2">
    <location>
        <begin position="1214"/>
        <end position="1330"/>
    </location>
</feature>
<evidence type="ECO:0000259" key="4">
    <source>
        <dbReference type="PROSITE" id="PS50113"/>
    </source>
</evidence>
<keyword evidence="6" id="KW-1185">Reference proteome</keyword>
<dbReference type="PANTHER" id="PTHR43719:SF28">
    <property type="entry name" value="PEROXIDE STRESS-ACTIVATED HISTIDINE KINASE MAK1-RELATED"/>
    <property type="match status" value="1"/>
</dbReference>
<evidence type="ECO:0000313" key="5">
    <source>
        <dbReference type="EMBL" id="KAF9579700.1"/>
    </source>
</evidence>
<dbReference type="PROSITE" id="PS50113">
    <property type="entry name" value="PAC"/>
    <property type="match status" value="1"/>
</dbReference>
<dbReference type="PANTHER" id="PTHR43719">
    <property type="entry name" value="TWO-COMPONENT HISTIDINE KINASE"/>
    <property type="match status" value="1"/>
</dbReference>
<evidence type="ECO:0000256" key="2">
    <source>
        <dbReference type="SAM" id="MobiDB-lite"/>
    </source>
</evidence>
<dbReference type="EMBL" id="JAABOA010002561">
    <property type="protein sequence ID" value="KAF9579700.1"/>
    <property type="molecule type" value="Genomic_DNA"/>
</dbReference>
<dbReference type="Pfam" id="PF00512">
    <property type="entry name" value="HisKA"/>
    <property type="match status" value="1"/>
</dbReference>
<dbReference type="Gene3D" id="1.10.287.130">
    <property type="match status" value="1"/>
</dbReference>
<keyword evidence="5" id="KW-0418">Kinase</keyword>
<dbReference type="GO" id="GO:0000155">
    <property type="term" value="F:phosphorelay sensor kinase activity"/>
    <property type="evidence" value="ECO:0007669"/>
    <property type="project" value="InterPro"/>
</dbReference>
<feature type="region of interest" description="Disordered" evidence="2">
    <location>
        <begin position="1158"/>
        <end position="1183"/>
    </location>
</feature>
<dbReference type="SUPFAM" id="SSF55785">
    <property type="entry name" value="PYP-like sensor domain (PAS domain)"/>
    <property type="match status" value="1"/>
</dbReference>
<feature type="compositionally biased region" description="Low complexity" evidence="2">
    <location>
        <begin position="41"/>
        <end position="78"/>
    </location>
</feature>
<feature type="region of interest" description="Disordered" evidence="2">
    <location>
        <begin position="1"/>
        <end position="90"/>
    </location>
</feature>
<feature type="compositionally biased region" description="Polar residues" evidence="2">
    <location>
        <begin position="79"/>
        <end position="90"/>
    </location>
</feature>
<evidence type="ECO:0000256" key="1">
    <source>
        <dbReference type="ARBA" id="ARBA00022553"/>
    </source>
</evidence>
<feature type="compositionally biased region" description="Low complexity" evidence="2">
    <location>
        <begin position="878"/>
        <end position="897"/>
    </location>
</feature>
<dbReference type="InterPro" id="IPR013655">
    <property type="entry name" value="PAS_fold_3"/>
</dbReference>
<dbReference type="InterPro" id="IPR036097">
    <property type="entry name" value="HisK_dim/P_sf"/>
</dbReference>
<dbReference type="PROSITE" id="PS50109">
    <property type="entry name" value="HIS_KIN"/>
    <property type="match status" value="1"/>
</dbReference>
<comment type="caution">
    <text evidence="5">The sequence shown here is derived from an EMBL/GenBank/DDBJ whole genome shotgun (WGS) entry which is preliminary data.</text>
</comment>
<dbReference type="InterPro" id="IPR050956">
    <property type="entry name" value="2C_system_His_kinase"/>
</dbReference>
<dbReference type="SUPFAM" id="SSF55874">
    <property type="entry name" value="ATPase domain of HSP90 chaperone/DNA topoisomerase II/histidine kinase"/>
    <property type="match status" value="1"/>
</dbReference>
<feature type="region of interest" description="Disordered" evidence="2">
    <location>
        <begin position="279"/>
        <end position="313"/>
    </location>
</feature>
<dbReference type="Pfam" id="PF08447">
    <property type="entry name" value="PAS_3"/>
    <property type="match status" value="1"/>
</dbReference>
<feature type="compositionally biased region" description="Low complexity" evidence="2">
    <location>
        <begin position="107"/>
        <end position="131"/>
    </location>
</feature>
<dbReference type="InterPro" id="IPR036890">
    <property type="entry name" value="HATPase_C_sf"/>
</dbReference>
<proteinExistence type="predicted"/>
<feature type="compositionally biased region" description="Polar residues" evidence="2">
    <location>
        <begin position="917"/>
        <end position="932"/>
    </location>
</feature>
<dbReference type="Gene3D" id="3.30.565.10">
    <property type="entry name" value="Histidine kinase-like ATPase, C-terminal domain"/>
    <property type="match status" value="1"/>
</dbReference>
<keyword evidence="5" id="KW-0808">Transferase</keyword>
<feature type="region of interest" description="Disordered" evidence="2">
    <location>
        <begin position="687"/>
        <end position="709"/>
    </location>
</feature>
<dbReference type="SMART" id="SM00388">
    <property type="entry name" value="HisKA"/>
    <property type="match status" value="1"/>
</dbReference>
<feature type="compositionally biased region" description="Basic and acidic residues" evidence="2">
    <location>
        <begin position="10"/>
        <end position="27"/>
    </location>
</feature>
<sequence>MALVRNELVSVRDQEQEASKKEAELKEFTTNPMDKSVGDFSGLSSNSLSPYSMSLPRATSSSNSIQSTASSSTANTAQGLEQPSEQQESSPITAPIATMRPPFMNVSLSTPSPTLPSISSSSSSTKSTLSSCTDSLSLEDQVFILESVLSLGHIPNLQEMLRAISVALDSILVVHPPEEMAIILWQKDERSTDGGGSWAIIEDKFQPGDNGQSTLIWTDLAERRDQMPVLVKKALDSREPVFSTAVGSRSQLPTIACLPIIATNPTVITGSATVTATNPASLGINQEDNSSSTSLSSSSGTNPTTTATATTTSTATTTTTLVGAIYLHHLHPRFYFSKRDRDMLMLFCQKLANPLLNCDRISILERNVTLATQRSRFLEDTFTRIQKTEHEVLSWMEALPCYVWAAERDDGKSLEIFSNYLGFTLGDLAITNQIPGPDDVAAFQKEVSQSYKTGVYKDCEFRLMRKDGVYRWHLSRAVPVLNQYGAVIKWIGVTIDIDDLYSAQKAELHKKSNFLANMSHELRTPFSGFHGMLSLLGYSNLDEEQQECVHTAKASCEKLLLIIDDLLDFSKLEADKVTLEASSFDLEEVFDEVEDIVEPLAKQKSLEMAFIKAENVPEVLIGDCNRLKQILLNLVGNAIKFTHSGHVIVKCKVLDRDFDMANLSSEGSMAGEWEDDDDKFYFRHEKNGGGQCRSENRPPNSGRFSSPEPLSETSIKLMFSVEDTGILAILSGRWKGRGSTFWFVVQCEQSSALPEGSIRDISDTDVPEPTKEIKRITRTMGKPRILIASNSETTVKALQTFRTDFNTEIADLPSIAASRLDESVANGLRFDFICWDFPSLDPNHEIMLELNARPDLLNVHFVLLYSNTNTDMIRRAQSLQLPSSSSSSGSSASPSHSVGAKRRPMASQPISLRKENTFNGSSRLHGSNSTGRRSPMFCDPPVSIPPTIGSVVPGLSPEMLSSLRITYISKPIRRLKLLRAFVEILDDSARIHGAQAVKKGSVGSSTSTASSGPSNTVTSTPTVLSPTSPTTSSVSGTSASLTAMASPISSPTTVSASSSSSALHSKNSSTTTVSSPVSLPPMSASMLTTLENALGLESQGFKNSSYDQTLGSNDYNYKHDVLQRPLEDYELGVASGVYKKNSGDDSMADKIETEVFSRDLGSATVTPRQQRPPVDSIDPTEVSGYHDKEAERDNLDQVGYHGQQQVNGGTDTIILTVQDPSPTSVDSSATGTEDRTTSPQTPEQHPQSSLHVKQQLKKAKSQELKVPETRPTPLKSLSRSTTPSPASLGGSNGGLGGLSMNIKSRSNSPKPTKTSKLVTEERSETSLSLEEAERISGMRILLAE</sequence>
<evidence type="ECO:0000259" key="3">
    <source>
        <dbReference type="PROSITE" id="PS50109"/>
    </source>
</evidence>
<accession>A0A9P6KCH9</accession>
<feature type="region of interest" description="Disordered" evidence="2">
    <location>
        <begin position="995"/>
        <end position="1079"/>
    </location>
</feature>
<dbReference type="InterPro" id="IPR000700">
    <property type="entry name" value="PAS-assoc_C"/>
</dbReference>
<feature type="compositionally biased region" description="Polar residues" evidence="2">
    <location>
        <begin position="1214"/>
        <end position="1252"/>
    </location>
</feature>
<feature type="compositionally biased region" description="Polar residues" evidence="2">
    <location>
        <begin position="279"/>
        <end position="289"/>
    </location>
</feature>
<feature type="non-terminal residue" evidence="5">
    <location>
        <position position="1344"/>
    </location>
</feature>
<dbReference type="CDD" id="cd00082">
    <property type="entry name" value="HisKA"/>
    <property type="match status" value="1"/>
</dbReference>
<reference evidence="5" key="1">
    <citation type="journal article" date="2020" name="Fungal Divers.">
        <title>Resolving the Mortierellaceae phylogeny through synthesis of multi-gene phylogenetics and phylogenomics.</title>
        <authorList>
            <person name="Vandepol N."/>
            <person name="Liber J."/>
            <person name="Desiro A."/>
            <person name="Na H."/>
            <person name="Kennedy M."/>
            <person name="Barry K."/>
            <person name="Grigoriev I.V."/>
            <person name="Miller A.N."/>
            <person name="O'Donnell K."/>
            <person name="Stajich J.E."/>
            <person name="Bonito G."/>
        </authorList>
    </citation>
    <scope>NUCLEOTIDE SEQUENCE</scope>
    <source>
        <strain evidence="5">KOD1015</strain>
    </source>
</reference>
<feature type="compositionally biased region" description="Polar residues" evidence="2">
    <location>
        <begin position="1275"/>
        <end position="1285"/>
    </location>
</feature>
<feature type="compositionally biased region" description="Polar residues" evidence="2">
    <location>
        <begin position="1301"/>
        <end position="1317"/>
    </location>
</feature>
<organism evidence="5 6">
    <name type="scientific">Lunasporangiospora selenospora</name>
    <dbReference type="NCBI Taxonomy" id="979761"/>
    <lineage>
        <taxon>Eukaryota</taxon>
        <taxon>Fungi</taxon>
        <taxon>Fungi incertae sedis</taxon>
        <taxon>Mucoromycota</taxon>
        <taxon>Mortierellomycotina</taxon>
        <taxon>Mortierellomycetes</taxon>
        <taxon>Mortierellales</taxon>
        <taxon>Mortierellaceae</taxon>
        <taxon>Lunasporangiospora</taxon>
    </lineage>
</organism>
<feature type="region of interest" description="Disordered" evidence="2">
    <location>
        <begin position="878"/>
        <end position="941"/>
    </location>
</feature>